<dbReference type="NCBIfam" id="TIGR01208">
    <property type="entry name" value="rmlA_long"/>
    <property type="match status" value="1"/>
</dbReference>
<dbReference type="SUPFAM" id="SSF53448">
    <property type="entry name" value="Nucleotide-diphospho-sugar transferases"/>
    <property type="match status" value="1"/>
</dbReference>
<dbReference type="Gene3D" id="3.90.550.10">
    <property type="entry name" value="Spore Coat Polysaccharide Biosynthesis Protein SpsA, Chain A"/>
    <property type="match status" value="1"/>
</dbReference>
<name>A0A6J7DWL9_9ZZZZ</name>
<gene>
    <name evidence="2" type="ORF">UFOPK3444_00967</name>
</gene>
<dbReference type="InterPro" id="IPR029044">
    <property type="entry name" value="Nucleotide-diphossugar_trans"/>
</dbReference>
<dbReference type="PANTHER" id="PTHR42883:SF2">
    <property type="entry name" value="THYMIDYLYLTRANSFERASE"/>
    <property type="match status" value="1"/>
</dbReference>
<dbReference type="PANTHER" id="PTHR42883">
    <property type="entry name" value="GLUCOSE-1-PHOSPHATE THYMIDYLTRANSFERASE"/>
    <property type="match status" value="1"/>
</dbReference>
<accession>A0A6J7DWL9</accession>
<dbReference type="InterPro" id="IPR005835">
    <property type="entry name" value="NTP_transferase_dom"/>
</dbReference>
<organism evidence="2">
    <name type="scientific">freshwater metagenome</name>
    <dbReference type="NCBI Taxonomy" id="449393"/>
    <lineage>
        <taxon>unclassified sequences</taxon>
        <taxon>metagenomes</taxon>
        <taxon>ecological metagenomes</taxon>
    </lineage>
</organism>
<dbReference type="AlphaFoldDB" id="A0A6J7DWL9"/>
<dbReference type="Pfam" id="PF00483">
    <property type="entry name" value="NTP_transferase"/>
    <property type="match status" value="1"/>
</dbReference>
<proteinExistence type="predicted"/>
<dbReference type="EMBL" id="CAFBLU010000013">
    <property type="protein sequence ID" value="CAB4875057.1"/>
    <property type="molecule type" value="Genomic_DNA"/>
</dbReference>
<feature type="domain" description="Nucleotidyl transferase" evidence="1">
    <location>
        <begin position="16"/>
        <end position="249"/>
    </location>
</feature>
<protein>
    <submittedName>
        <fullName evidence="2">Unannotated protein</fullName>
    </submittedName>
</protein>
<sequence>MIALATTLRARVEKLKGLILSGGRGTRLRPITHTSAKQLVPVANKPVLFYGIEAMAAAGIEEVGIIIAPETGDEIREAAGDGSRFGIKIEYIVQDDPLGLAHAVLTAEPFLGDSSFVMYLGDNLLQGGIDQLVDEFRTGGRDAMILLTEVEDPENYGVAELGPDGGIIRLVEKPSDPQSNLALVGVYMFTSQIHAAAKAIEPSPRGELEITDAIQYIVDGGGRVEPHIVEGWWKDTGRLDDMLEANRLILGALTPRVEGELIDSQVEGPVVIEPGAKLERATVRGPAIIGSGTHLIDCYVGPYSAIAEDCVIERAEIEHSILLSGSIVRDMPGRMESSLLGRNVIVTQDDRQPRAYRLMLGDNSSVGLP</sequence>
<dbReference type="CDD" id="cd04189">
    <property type="entry name" value="G1P_TT_long"/>
    <property type="match status" value="1"/>
</dbReference>
<evidence type="ECO:0000313" key="2">
    <source>
        <dbReference type="EMBL" id="CAB4875057.1"/>
    </source>
</evidence>
<reference evidence="2" key="1">
    <citation type="submission" date="2020-05" db="EMBL/GenBank/DDBJ databases">
        <authorList>
            <person name="Chiriac C."/>
            <person name="Salcher M."/>
            <person name="Ghai R."/>
            <person name="Kavagutti S V."/>
        </authorList>
    </citation>
    <scope>NUCLEOTIDE SEQUENCE</scope>
</reference>
<evidence type="ECO:0000259" key="1">
    <source>
        <dbReference type="Pfam" id="PF00483"/>
    </source>
</evidence>
<dbReference type="InterPro" id="IPR005908">
    <property type="entry name" value="G1P_thy_trans_l"/>
</dbReference>